<evidence type="ECO:0000313" key="4">
    <source>
        <dbReference type="Proteomes" id="UP000027002"/>
    </source>
</evidence>
<dbReference type="InterPro" id="IPR042098">
    <property type="entry name" value="TauD-like_sf"/>
</dbReference>
<evidence type="ECO:0000256" key="1">
    <source>
        <dbReference type="ARBA" id="ARBA00023002"/>
    </source>
</evidence>
<dbReference type="PANTHER" id="PTHR37285">
    <property type="entry name" value="SPORE WALL MATURATION PROTEIN DIT1"/>
    <property type="match status" value="1"/>
</dbReference>
<dbReference type="InterPro" id="IPR003819">
    <property type="entry name" value="TauD/TfdA-like"/>
</dbReference>
<organism evidence="3 4">
    <name type="scientific">Ustilaginoidea virens</name>
    <name type="common">Rice false smut fungus</name>
    <name type="synonym">Villosiclava virens</name>
    <dbReference type="NCBI Taxonomy" id="1159556"/>
    <lineage>
        <taxon>Eukaryota</taxon>
        <taxon>Fungi</taxon>
        <taxon>Dikarya</taxon>
        <taxon>Ascomycota</taxon>
        <taxon>Pezizomycotina</taxon>
        <taxon>Sordariomycetes</taxon>
        <taxon>Hypocreomycetidae</taxon>
        <taxon>Hypocreales</taxon>
        <taxon>Clavicipitaceae</taxon>
        <taxon>Ustilaginoidea</taxon>
    </lineage>
</organism>
<dbReference type="EMBL" id="CP072756">
    <property type="protein sequence ID" value="QUC21371.1"/>
    <property type="molecule type" value="Genomic_DNA"/>
</dbReference>
<dbReference type="OrthoDB" id="429813at2759"/>
<dbReference type="PANTHER" id="PTHR37285:SF5">
    <property type="entry name" value="SPORE WALL MATURATION PROTEIN DIT1"/>
    <property type="match status" value="1"/>
</dbReference>
<dbReference type="RefSeq" id="XP_042999044.1">
    <property type="nucleotide sequence ID" value="XM_043143111.1"/>
</dbReference>
<dbReference type="Pfam" id="PF02668">
    <property type="entry name" value="TauD"/>
    <property type="match status" value="1"/>
</dbReference>
<dbReference type="GO" id="GO:0016491">
    <property type="term" value="F:oxidoreductase activity"/>
    <property type="evidence" value="ECO:0007669"/>
    <property type="project" value="UniProtKB-KW"/>
</dbReference>
<dbReference type="GeneID" id="66066391"/>
<dbReference type="Gene3D" id="3.60.130.10">
    <property type="entry name" value="Clavaminate synthase-like"/>
    <property type="match status" value="1"/>
</dbReference>
<name>A0A8E5HTQ7_USTVR</name>
<dbReference type="Proteomes" id="UP000027002">
    <property type="component" value="Chromosome 4"/>
</dbReference>
<proteinExistence type="predicted"/>
<evidence type="ECO:0000313" key="3">
    <source>
        <dbReference type="EMBL" id="QUC21371.1"/>
    </source>
</evidence>
<keyword evidence="1" id="KW-0560">Oxidoreductase</keyword>
<dbReference type="InterPro" id="IPR007817">
    <property type="entry name" value="Isocyanide_synthase_DIT1"/>
</dbReference>
<protein>
    <recommendedName>
        <fullName evidence="2">TauD/TfdA-like domain-containing protein</fullName>
    </recommendedName>
</protein>
<dbReference type="SUPFAM" id="SSF51197">
    <property type="entry name" value="Clavaminate synthase-like"/>
    <property type="match status" value="1"/>
</dbReference>
<gene>
    <name evidence="3" type="ORF">UV8b_05614</name>
</gene>
<evidence type="ECO:0000259" key="2">
    <source>
        <dbReference type="Pfam" id="PF02668"/>
    </source>
</evidence>
<accession>A0A8E5HTQ7</accession>
<dbReference type="AlphaFoldDB" id="A0A8E5HTQ7"/>
<keyword evidence="4" id="KW-1185">Reference proteome</keyword>
<feature type="domain" description="TauD/TfdA-like" evidence="2">
    <location>
        <begin position="389"/>
        <end position="643"/>
    </location>
</feature>
<sequence length="646" mass="71973">MSVAVSEFPSRAADHLGTFSRHNDPALLDISALGTAAQILGVINRYRLQPSHDNPAKSDNGTFKFLATIYSHVRAGQAIPMCLPAFPFKSPNRSTKVLGKLPDKAEELALSHLHGLCMAIRDVYAPGATLTIISDGLVYNDLLGVPDRDVWAYGEALRQVAEAKRFTSIAFSRLRDLVSVPLPEQLDEMTYVANASNFRLALLNTFADPNWEWKEVSKVEDVCLTYRGYIKFLETDLADVYPLREGRTKSKYKRGVEYIAKHMMARGNAFATAVRQRYKDHVRLSIHQSTGATKIPISLLPTETTFTTPWHCSVAYKVDGTVVSGMRADFDNDATYELVTENGIPSYYREKSPLFSWDLAQGAVSFEPIYPCGWMVRPAGGPEPLSTLSINDVDAKKVRSLAEVNSPVVLRGFFESPKKEAFIEKAKEVGEPQPWSFGLLLEVKDRGSDSRGLNNTLSAELMPFHYDGLFKTAKRVDDNGEEILASLPPKFQFFAGVTPSPPDSGYTLFSSSTAVFKHIPKWMTVEDLSSKTWTAATPCFGSAVLRGLPLVVPHPTTGRPCLRYHEPWPQSKTKFDPTRVSIDHEDEATSQAICEAINSTLRDRRVAYYHAWKEGDLLLSDNTLALHTRSAFLSGSDRELWRIHLD</sequence>
<reference evidence="3" key="1">
    <citation type="submission" date="2020-03" db="EMBL/GenBank/DDBJ databases">
        <title>A mixture of massive structural variations and highly conserved coding sequences in Ustilaginoidea virens genome.</title>
        <authorList>
            <person name="Zhang K."/>
            <person name="Zhao Z."/>
            <person name="Zhang Z."/>
            <person name="Li Y."/>
            <person name="Hsiang T."/>
            <person name="Sun W."/>
        </authorList>
    </citation>
    <scope>NUCLEOTIDE SEQUENCE</scope>
    <source>
        <strain evidence="3">UV-8b</strain>
    </source>
</reference>
<dbReference type="KEGG" id="uvi:66066391"/>
<dbReference type="Pfam" id="PF05141">
    <property type="entry name" value="DIT1_PvcA"/>
    <property type="match status" value="1"/>
</dbReference>